<evidence type="ECO:0000313" key="1">
    <source>
        <dbReference type="EMBL" id="RRT78044.1"/>
    </source>
</evidence>
<reference evidence="1 2" key="1">
    <citation type="journal article" date="2014" name="Agronomy (Basel)">
        <title>A Draft Genome Sequence for Ensete ventricosum, the Drought-Tolerant Tree Against Hunger.</title>
        <authorList>
            <person name="Harrison J."/>
            <person name="Moore K.A."/>
            <person name="Paszkiewicz K."/>
            <person name="Jones T."/>
            <person name="Grant M."/>
            <person name="Ambacheew D."/>
            <person name="Muzemil S."/>
            <person name="Studholme D.J."/>
        </authorList>
    </citation>
    <scope>NUCLEOTIDE SEQUENCE [LARGE SCALE GENOMIC DNA]</scope>
</reference>
<proteinExistence type="predicted"/>
<dbReference type="Proteomes" id="UP000287651">
    <property type="component" value="Unassembled WGS sequence"/>
</dbReference>
<organism evidence="1 2">
    <name type="scientific">Ensete ventricosum</name>
    <name type="common">Abyssinian banana</name>
    <name type="synonym">Musa ensete</name>
    <dbReference type="NCBI Taxonomy" id="4639"/>
    <lineage>
        <taxon>Eukaryota</taxon>
        <taxon>Viridiplantae</taxon>
        <taxon>Streptophyta</taxon>
        <taxon>Embryophyta</taxon>
        <taxon>Tracheophyta</taxon>
        <taxon>Spermatophyta</taxon>
        <taxon>Magnoliopsida</taxon>
        <taxon>Liliopsida</taxon>
        <taxon>Zingiberales</taxon>
        <taxon>Musaceae</taxon>
        <taxon>Ensete</taxon>
    </lineage>
</organism>
<evidence type="ECO:0000313" key="2">
    <source>
        <dbReference type="Proteomes" id="UP000287651"/>
    </source>
</evidence>
<gene>
    <name evidence="1" type="ORF">B296_00001146</name>
</gene>
<sequence length="298" mass="33395">MGFSLRLRREISSPCVGFSGRTCFFSQRREKKCLPARPPIFGKIMMTGKSATLTLYSVENVPLYDSEDDEPTSKSLKAIVPYKENEDFLGNADGFGSVVLSESMPMVVEPLNFVPMEVNGVKYETTEDECMYAENAQENFARKSAMISRIRSNSACRNYHIDSNSLSKTSSRYPGGKAKFGVRKQVDVKLICERLAVAEAREEIIAYEESKKQAAAQLDYLYDEIRPAIEEHERDNQDSVSTSVAEKWIEASCCKLKADFDFYSSIIKNIATVPRVSNDASPQVDDAVNEVLLLENGH</sequence>
<accession>A0A427AP91</accession>
<dbReference type="EMBL" id="AMZH03001774">
    <property type="protein sequence ID" value="RRT78044.1"/>
    <property type="molecule type" value="Genomic_DNA"/>
</dbReference>
<name>A0A427AP91_ENSVE</name>
<protein>
    <submittedName>
        <fullName evidence="1">Uncharacterized protein</fullName>
    </submittedName>
</protein>
<comment type="caution">
    <text evidence="1">The sequence shown here is derived from an EMBL/GenBank/DDBJ whole genome shotgun (WGS) entry which is preliminary data.</text>
</comment>
<dbReference type="AlphaFoldDB" id="A0A427AP91"/>